<feature type="chain" id="PRO_5021946745" evidence="1">
    <location>
        <begin position="19"/>
        <end position="346"/>
    </location>
</feature>
<evidence type="ECO:0000313" key="3">
    <source>
        <dbReference type="EMBL" id="TSJ45025.1"/>
    </source>
</evidence>
<evidence type="ECO:0000256" key="1">
    <source>
        <dbReference type="SAM" id="SignalP"/>
    </source>
</evidence>
<organism evidence="3 4">
    <name type="scientific">Fluviicola chungangensis</name>
    <dbReference type="NCBI Taxonomy" id="2597671"/>
    <lineage>
        <taxon>Bacteria</taxon>
        <taxon>Pseudomonadati</taxon>
        <taxon>Bacteroidota</taxon>
        <taxon>Flavobacteriia</taxon>
        <taxon>Flavobacteriales</taxon>
        <taxon>Crocinitomicaceae</taxon>
        <taxon>Fluviicola</taxon>
    </lineage>
</organism>
<dbReference type="InterPro" id="IPR036866">
    <property type="entry name" value="RibonucZ/Hydroxyglut_hydro"/>
</dbReference>
<comment type="caution">
    <text evidence="3">The sequence shown here is derived from an EMBL/GenBank/DDBJ whole genome shotgun (WGS) entry which is preliminary data.</text>
</comment>
<keyword evidence="1" id="KW-0732">Signal</keyword>
<dbReference type="AlphaFoldDB" id="A0A556MYP6"/>
<dbReference type="EMBL" id="VLPL01000004">
    <property type="protein sequence ID" value="TSJ45025.1"/>
    <property type="molecule type" value="Genomic_DNA"/>
</dbReference>
<feature type="domain" description="Metallo-beta-lactamase" evidence="2">
    <location>
        <begin position="30"/>
        <end position="268"/>
    </location>
</feature>
<evidence type="ECO:0000259" key="2">
    <source>
        <dbReference type="SMART" id="SM00849"/>
    </source>
</evidence>
<dbReference type="Gene3D" id="3.60.15.10">
    <property type="entry name" value="Ribonuclease Z/Hydroxyacylglutathione hydrolase-like"/>
    <property type="match status" value="1"/>
</dbReference>
<dbReference type="Pfam" id="PF00753">
    <property type="entry name" value="Lactamase_B"/>
    <property type="match status" value="1"/>
</dbReference>
<dbReference type="SUPFAM" id="SSF56281">
    <property type="entry name" value="Metallo-hydrolase/oxidoreductase"/>
    <property type="match status" value="1"/>
</dbReference>
<dbReference type="Proteomes" id="UP000316008">
    <property type="component" value="Unassembled WGS sequence"/>
</dbReference>
<dbReference type="RefSeq" id="WP_144333144.1">
    <property type="nucleotide sequence ID" value="NZ_VLPL01000004.1"/>
</dbReference>
<accession>A0A556MYP6</accession>
<feature type="signal peptide" evidence="1">
    <location>
        <begin position="1"/>
        <end position="18"/>
    </location>
</feature>
<dbReference type="PANTHER" id="PTHR30619">
    <property type="entry name" value="DNA INTERNALIZATION/COMPETENCE PROTEIN COMEC/REC2"/>
    <property type="match status" value="1"/>
</dbReference>
<protein>
    <submittedName>
        <fullName evidence="3">MBL fold metallo-hydrolase</fullName>
    </submittedName>
</protein>
<dbReference type="PANTHER" id="PTHR30619:SF1">
    <property type="entry name" value="RECOMBINATION PROTEIN 2"/>
    <property type="match status" value="1"/>
</dbReference>
<sequence>MKQILFTILLVFSFYAHSDDFKAHFINVGQADATLLEFSKGVVMIDVGAENGSLGASRNSLNTYLTDFYQRRTDLNKTIDILILTHNHYDHYKLILDLSKDYTIKRIITTKFYLESAKDVVKAAKKEKIKLEFMDYRLMDSLMPKGYELNLTNLVRPGSTIPKLSLYSGKVSVQSHQTINNESFSKTPFKDPNNHSIVSKLTYGKTSMLFTGDLKTDGIRYLTAKYRDNLSVFDVDFYHVGHHGAENGTTQAFLDILTPKIALISAGDTTHRNSGSAWGHGHPRKWTVELLNNQSSLNKQDPIQVHAYPDEEVNPETIEIKKEIYCTCWTGNIVMTVDKDGKYTVQ</sequence>
<proteinExistence type="predicted"/>
<dbReference type="InterPro" id="IPR001279">
    <property type="entry name" value="Metallo-B-lactamas"/>
</dbReference>
<keyword evidence="4" id="KW-1185">Reference proteome</keyword>
<name>A0A556MYP6_9FLAO</name>
<evidence type="ECO:0000313" key="4">
    <source>
        <dbReference type="Proteomes" id="UP000316008"/>
    </source>
</evidence>
<dbReference type="GO" id="GO:0016787">
    <property type="term" value="F:hydrolase activity"/>
    <property type="evidence" value="ECO:0007669"/>
    <property type="project" value="UniProtKB-KW"/>
</dbReference>
<reference evidence="3 4" key="1">
    <citation type="submission" date="2019-07" db="EMBL/GenBank/DDBJ databases">
        <authorList>
            <person name="Huq M.A."/>
        </authorList>
    </citation>
    <scope>NUCLEOTIDE SEQUENCE [LARGE SCALE GENOMIC DNA]</scope>
    <source>
        <strain evidence="3 4">MAH-3</strain>
    </source>
</reference>
<keyword evidence="3" id="KW-0378">Hydrolase</keyword>
<dbReference type="SMART" id="SM00849">
    <property type="entry name" value="Lactamase_B"/>
    <property type="match status" value="1"/>
</dbReference>
<dbReference type="InterPro" id="IPR052159">
    <property type="entry name" value="Competence_DNA_uptake"/>
</dbReference>
<gene>
    <name evidence="3" type="ORF">FO442_10540</name>
</gene>
<dbReference type="OrthoDB" id="9761531at2"/>